<dbReference type="EMBL" id="JAMOIL010000047">
    <property type="protein sequence ID" value="MCM0622750.1"/>
    <property type="molecule type" value="Genomic_DNA"/>
</dbReference>
<dbReference type="InterPro" id="IPR036563">
    <property type="entry name" value="MoaE_sf"/>
</dbReference>
<gene>
    <name evidence="1" type="ORF">M8330_20880</name>
</gene>
<accession>A0A9X2IIF0</accession>
<comment type="caution">
    <text evidence="1">The sequence shown here is derived from an EMBL/GenBank/DDBJ whole genome shotgun (WGS) entry which is preliminary data.</text>
</comment>
<sequence length="192" mass="20695">MTAELTTPADLVEDLPASGIGDGLQEQTPWTWVVVGPQIPSPAEAQQWVVRATTGAVVTFAGTVRDHAPGYEQVHGITYEVYGTEAVRRLTEVVGIARATWSDAGRIALFHRSGYVALGEESVLVVVASPHRRTAFDVARFCIDVLKVSVPVWKLEHDGVASGWSETGVMARSVREAADAWLAEEATEGVDR</sequence>
<dbReference type="Proteomes" id="UP001139485">
    <property type="component" value="Unassembled WGS sequence"/>
</dbReference>
<dbReference type="AlphaFoldDB" id="A0A9X2IIF0"/>
<protein>
    <submittedName>
        <fullName evidence="1">Molybdenum cofactor biosynthesis protein MoaE</fullName>
    </submittedName>
</protein>
<dbReference type="GO" id="GO:0006777">
    <property type="term" value="P:Mo-molybdopterin cofactor biosynthetic process"/>
    <property type="evidence" value="ECO:0007669"/>
    <property type="project" value="InterPro"/>
</dbReference>
<proteinExistence type="predicted"/>
<evidence type="ECO:0000313" key="2">
    <source>
        <dbReference type="Proteomes" id="UP001139485"/>
    </source>
</evidence>
<dbReference type="Gene3D" id="3.90.1170.40">
    <property type="entry name" value="Molybdopterin biosynthesis MoaE subunit"/>
    <property type="match status" value="1"/>
</dbReference>
<dbReference type="Pfam" id="PF02391">
    <property type="entry name" value="MoaE"/>
    <property type="match status" value="1"/>
</dbReference>
<dbReference type="CDD" id="cd00756">
    <property type="entry name" value="MoaE"/>
    <property type="match status" value="1"/>
</dbReference>
<dbReference type="SUPFAM" id="SSF54690">
    <property type="entry name" value="Molybdopterin synthase subunit MoaE"/>
    <property type="match status" value="1"/>
</dbReference>
<keyword evidence="2" id="KW-1185">Reference proteome</keyword>
<dbReference type="RefSeq" id="WP_250828917.1">
    <property type="nucleotide sequence ID" value="NZ_JAMOIL010000047.1"/>
</dbReference>
<dbReference type="InterPro" id="IPR003448">
    <property type="entry name" value="Mopterin_biosynth_MoaE"/>
</dbReference>
<reference evidence="1" key="1">
    <citation type="submission" date="2022-05" db="EMBL/GenBank/DDBJ databases">
        <authorList>
            <person name="Tuo L."/>
        </authorList>
    </citation>
    <scope>NUCLEOTIDE SEQUENCE</scope>
    <source>
        <strain evidence="1">BSK12Z-4</strain>
    </source>
</reference>
<evidence type="ECO:0000313" key="1">
    <source>
        <dbReference type="EMBL" id="MCM0622750.1"/>
    </source>
</evidence>
<organism evidence="1 2">
    <name type="scientific">Nocardioides bruguierae</name>
    <dbReference type="NCBI Taxonomy" id="2945102"/>
    <lineage>
        <taxon>Bacteria</taxon>
        <taxon>Bacillati</taxon>
        <taxon>Actinomycetota</taxon>
        <taxon>Actinomycetes</taxon>
        <taxon>Propionibacteriales</taxon>
        <taxon>Nocardioidaceae</taxon>
        <taxon>Nocardioides</taxon>
    </lineage>
</organism>
<dbReference type="PANTHER" id="PTHR23404">
    <property type="entry name" value="MOLYBDOPTERIN SYNTHASE RELATED"/>
    <property type="match status" value="1"/>
</dbReference>
<name>A0A9X2IIF0_9ACTN</name>